<evidence type="ECO:0000313" key="3">
    <source>
        <dbReference type="Proteomes" id="UP001516400"/>
    </source>
</evidence>
<sequence>MEEGFEISHFRGPKQQTSTTMEGAMDSRMDNTRILECMGGMGTLAQMSSKRK</sequence>
<evidence type="ECO:0000313" key="2">
    <source>
        <dbReference type="EMBL" id="KAL3284980.1"/>
    </source>
</evidence>
<protein>
    <submittedName>
        <fullName evidence="2">Uncharacterized protein</fullName>
    </submittedName>
</protein>
<name>A0ABD2P207_9CUCU</name>
<reference evidence="2 3" key="1">
    <citation type="journal article" date="2021" name="BMC Biol.">
        <title>Horizontally acquired antibacterial genes associated with adaptive radiation of ladybird beetles.</title>
        <authorList>
            <person name="Li H.S."/>
            <person name="Tang X.F."/>
            <person name="Huang Y.H."/>
            <person name="Xu Z.Y."/>
            <person name="Chen M.L."/>
            <person name="Du X.Y."/>
            <person name="Qiu B.Y."/>
            <person name="Chen P.T."/>
            <person name="Zhang W."/>
            <person name="Slipinski A."/>
            <person name="Escalona H.E."/>
            <person name="Waterhouse R.M."/>
            <person name="Zwick A."/>
            <person name="Pang H."/>
        </authorList>
    </citation>
    <scope>NUCLEOTIDE SEQUENCE [LARGE SCALE GENOMIC DNA]</scope>
    <source>
        <strain evidence="2">SYSU2018</strain>
    </source>
</reference>
<accession>A0ABD2P207</accession>
<feature type="non-terminal residue" evidence="2">
    <location>
        <position position="52"/>
    </location>
</feature>
<gene>
    <name evidence="2" type="ORF">HHI36_019109</name>
</gene>
<keyword evidence="3" id="KW-1185">Reference proteome</keyword>
<proteinExistence type="predicted"/>
<dbReference type="AlphaFoldDB" id="A0ABD2P207"/>
<dbReference type="Proteomes" id="UP001516400">
    <property type="component" value="Unassembled WGS sequence"/>
</dbReference>
<feature type="region of interest" description="Disordered" evidence="1">
    <location>
        <begin position="1"/>
        <end position="24"/>
    </location>
</feature>
<comment type="caution">
    <text evidence="2">The sequence shown here is derived from an EMBL/GenBank/DDBJ whole genome shotgun (WGS) entry which is preliminary data.</text>
</comment>
<organism evidence="2 3">
    <name type="scientific">Cryptolaemus montrouzieri</name>
    <dbReference type="NCBI Taxonomy" id="559131"/>
    <lineage>
        <taxon>Eukaryota</taxon>
        <taxon>Metazoa</taxon>
        <taxon>Ecdysozoa</taxon>
        <taxon>Arthropoda</taxon>
        <taxon>Hexapoda</taxon>
        <taxon>Insecta</taxon>
        <taxon>Pterygota</taxon>
        <taxon>Neoptera</taxon>
        <taxon>Endopterygota</taxon>
        <taxon>Coleoptera</taxon>
        <taxon>Polyphaga</taxon>
        <taxon>Cucujiformia</taxon>
        <taxon>Coccinelloidea</taxon>
        <taxon>Coccinellidae</taxon>
        <taxon>Scymninae</taxon>
        <taxon>Scymnini</taxon>
        <taxon>Cryptolaemus</taxon>
    </lineage>
</organism>
<dbReference type="EMBL" id="JABFTP020000165">
    <property type="protein sequence ID" value="KAL3284980.1"/>
    <property type="molecule type" value="Genomic_DNA"/>
</dbReference>
<evidence type="ECO:0000256" key="1">
    <source>
        <dbReference type="SAM" id="MobiDB-lite"/>
    </source>
</evidence>